<dbReference type="Gene3D" id="1.20.120.1200">
    <property type="entry name" value="NADH-ubiquinone/plastoquinone oxidoreductase chain 6, subunit NuoJ"/>
    <property type="match status" value="1"/>
</dbReference>
<keyword evidence="2" id="KW-0249">Electron transport</keyword>
<feature type="transmembrane region" description="Helical" evidence="2">
    <location>
        <begin position="46"/>
        <end position="69"/>
    </location>
</feature>
<keyword evidence="2" id="KW-0813">Transport</keyword>
<dbReference type="GO" id="GO:0008137">
    <property type="term" value="F:NADH dehydrogenase (ubiquinone) activity"/>
    <property type="evidence" value="ECO:0007669"/>
    <property type="project" value="UniProtKB-UniRule"/>
</dbReference>
<accession>A0AAU6PWW2</accession>
<comment type="catalytic activity">
    <reaction evidence="2">
        <text>a ubiquinone + NADH + 5 H(+)(in) = a ubiquinol + NAD(+) + 4 H(+)(out)</text>
        <dbReference type="Rhea" id="RHEA:29091"/>
        <dbReference type="Rhea" id="RHEA-COMP:9565"/>
        <dbReference type="Rhea" id="RHEA-COMP:9566"/>
        <dbReference type="ChEBI" id="CHEBI:15378"/>
        <dbReference type="ChEBI" id="CHEBI:16389"/>
        <dbReference type="ChEBI" id="CHEBI:17976"/>
        <dbReference type="ChEBI" id="CHEBI:57540"/>
        <dbReference type="ChEBI" id="CHEBI:57945"/>
        <dbReference type="EC" id="7.1.1.2"/>
    </reaction>
</comment>
<keyword evidence="2" id="KW-0520">NAD</keyword>
<name>A0AAU6PWW2_9ECHI</name>
<dbReference type="GO" id="GO:0031966">
    <property type="term" value="C:mitochondrial membrane"/>
    <property type="evidence" value="ECO:0007669"/>
    <property type="project" value="UniProtKB-SubCell"/>
</dbReference>
<feature type="transmembrane region" description="Helical" evidence="2">
    <location>
        <begin position="81"/>
        <end position="105"/>
    </location>
</feature>
<keyword evidence="2" id="KW-1133">Transmembrane helix</keyword>
<comment type="subcellular location">
    <subcellularLocation>
        <location evidence="2">Mitochondrion membrane</location>
        <topology evidence="2">Multi-pass membrane protein</topology>
    </subcellularLocation>
</comment>
<keyword evidence="2 3" id="KW-0496">Mitochondrion</keyword>
<sequence>MMAFCLLFLCGGFIIVFSGSPFYSVFGVLIVALGHASVLAYLGFPFFSLLITIIYAGGMLVVFLFSTILSADRFPVFSAKYFGLVLLGGWFLALPLLFSAFSFSASNTFVASPLKRVLSSLYGDWAIGLYLVGVALLMALVGVLALGFEGGEKSLRRL</sequence>
<comment type="function">
    <text evidence="2">Core subunit of the mitochondrial membrane respiratory chain NADH dehydrogenase (Complex I) which catalyzes electron transfer from NADH through the respiratory chain, using ubiquinone as an electron acceptor. Essential for the catalytic activity and assembly of complex I.</text>
</comment>
<feature type="transmembrane region" description="Helical" evidence="2">
    <location>
        <begin position="125"/>
        <end position="148"/>
    </location>
</feature>
<keyword evidence="2" id="KW-0812">Transmembrane</keyword>
<keyword evidence="2" id="KW-0830">Ubiquinone</keyword>
<keyword evidence="2" id="KW-0472">Membrane</keyword>
<dbReference type="InterPro" id="IPR001457">
    <property type="entry name" value="NADH_UbQ/plastoQ_OxRdtase_su6"/>
</dbReference>
<reference evidence="3" key="1">
    <citation type="submission" date="2022-03" db="EMBL/GenBank/DDBJ databases">
        <title>The complete mitochondrion genome of Macrophiothrix sp.WZD-2021.</title>
        <authorList>
            <person name="Shi W."/>
            <person name="Liao X."/>
        </authorList>
    </citation>
    <scope>NUCLEOTIDE SEQUENCE</scope>
</reference>
<dbReference type="AlphaFoldDB" id="A0AAU6PWW2"/>
<gene>
    <name evidence="3" type="primary">nad6</name>
</gene>
<keyword evidence="2" id="KW-0679">Respiratory chain</keyword>
<proteinExistence type="inferred from homology"/>
<protein>
    <recommendedName>
        <fullName evidence="1 2">NADH-ubiquinone oxidoreductase chain 6</fullName>
        <ecNumber evidence="2">7.1.1.2</ecNumber>
    </recommendedName>
</protein>
<organism evidence="3">
    <name type="scientific">Macrophiothrix sp</name>
    <dbReference type="NCBI Taxonomy" id="3135532"/>
    <lineage>
        <taxon>Eukaryota</taxon>
        <taxon>Metazoa</taxon>
        <taxon>Echinodermata</taxon>
        <taxon>Eleutherozoa</taxon>
        <taxon>Asterozoa</taxon>
        <taxon>Ophiuroidea</taxon>
        <taxon>Myophiuroidea</taxon>
        <taxon>Metophiurida</taxon>
        <taxon>Ophintegrida</taxon>
        <taxon>Amphilepidida</taxon>
        <taxon>Ophiurina</taxon>
        <taxon>Gnathophiurina</taxon>
        <taxon>Ophiactoidea</taxon>
        <taxon>Ophiotrichidae</taxon>
        <taxon>Macrophiothrix</taxon>
    </lineage>
</organism>
<dbReference type="EMBL" id="OM994402">
    <property type="protein sequence ID" value="WYA84533.1"/>
    <property type="molecule type" value="Genomic_DNA"/>
</dbReference>
<geneLocation type="mitochondrion" evidence="3"/>
<dbReference type="InterPro" id="IPR042106">
    <property type="entry name" value="Nuo/plastoQ_OxRdtase_6_NuoJ"/>
</dbReference>
<dbReference type="EC" id="7.1.1.2" evidence="2"/>
<evidence type="ECO:0000256" key="2">
    <source>
        <dbReference type="RuleBase" id="RU004430"/>
    </source>
</evidence>
<evidence type="ECO:0000313" key="3">
    <source>
        <dbReference type="EMBL" id="WYA84533.1"/>
    </source>
</evidence>
<comment type="similarity">
    <text evidence="2">Belongs to the complex I subunit 6 family.</text>
</comment>
<keyword evidence="2" id="KW-1278">Translocase</keyword>
<evidence type="ECO:0000256" key="1">
    <source>
        <dbReference type="ARBA" id="ARBA00021095"/>
    </source>
</evidence>
<dbReference type="Pfam" id="PF00499">
    <property type="entry name" value="Oxidored_q3"/>
    <property type="match status" value="1"/>
</dbReference>